<evidence type="ECO:0000313" key="3">
    <source>
        <dbReference type="EMBL" id="MBO1077234.1"/>
    </source>
</evidence>
<evidence type="ECO:0000256" key="1">
    <source>
        <dbReference type="SAM" id="MobiDB-lite"/>
    </source>
</evidence>
<evidence type="ECO:0000259" key="2">
    <source>
        <dbReference type="Pfam" id="PF16841"/>
    </source>
</evidence>
<name>A0ABS3KID5_9PROT</name>
<evidence type="ECO:0000313" key="4">
    <source>
        <dbReference type="Proteomes" id="UP001518990"/>
    </source>
</evidence>
<sequence length="880" mass="92744">MRGELPASSGLTARIGGREVPVQMDIKSTHEDGSVKMAVLSLERPDLAAGQSLALSLAPAATAATGAAVDLAAVARQHSFNVTLDTAAGTTQVDVLAALQQAIANGTASVWQDGPLASQARVEMTLEGSQRLIFDVTAFKDGTLSVDAQFNNDRAMEATGGRANYGVTVTMDGQVLAKETVSQGQYENWHRSFQLDEQNGGQGLGDAQSGWLNIRHDIAHLQQTGAVANYDLGLKVSEAVLNNLGNTIGAPGWDAPLAANDVMQYMPNTGGRRDIGFTTFGNTTWLLSQDARAAEYALGQAEAASAIPWHHWDARNDSWLSTDDYPRLWTDGRGGQGRPGDASSGSLVQFNDGQSGWVLDVAHQPDLSFVPYLLTGERWMLDNLNAQASWNILAHWPEERSMAEDLVVNGNQVRGAAWSLRQIDNAAFAAPDGSAEKAYFTAASESNWKWLVSQIPTWTEQQGEAHGWVPGVYGTAGALPPWQQDYFASTAIAAAERGNADALTLLDWMSNFLIGRFQHEADGLPQHDGAAYLIANSDPVTGEIYKTWAEIGAQTKARDWSNGEGWQHSQGDYAQLALATLSGLAQLTGDAEAAQVYHDLRAENPPMTSGDIYANDPTFALAPPGSHIIPGVPVTPTPPVVPDRPDNSDDGNQPVPPADPDNGNGPATPSKPGESTDGNAPTPVDPNQPTRPDETDTPAGGGVTQPGPVTDPNIPSQPDSTTPPGNSNNISWPGPVTDPNMPATSAPILPDAGHGNSNTTPAPGLKAAVPLTLTLSGDSWRGDPAAVVWVNGEEIYRGTVPGNGIQHGTELMLGNVAADTAHDVVVAFTNDASMAGVGDRNLFVNDIHLGDASLGSSAELWSNGEAHFSVPPASDELFLS</sequence>
<dbReference type="EMBL" id="JACTNF010000053">
    <property type="protein sequence ID" value="MBO1077234.1"/>
    <property type="molecule type" value="Genomic_DNA"/>
</dbReference>
<proteinExistence type="predicted"/>
<feature type="compositionally biased region" description="Polar residues" evidence="1">
    <location>
        <begin position="713"/>
        <end position="731"/>
    </location>
</feature>
<organism evidence="3 4">
    <name type="scientific">Roseomonas marmotae</name>
    <dbReference type="NCBI Taxonomy" id="2768161"/>
    <lineage>
        <taxon>Bacteria</taxon>
        <taxon>Pseudomonadati</taxon>
        <taxon>Pseudomonadota</taxon>
        <taxon>Alphaproteobacteria</taxon>
        <taxon>Acetobacterales</taxon>
        <taxon>Roseomonadaceae</taxon>
        <taxon>Roseomonas</taxon>
    </lineage>
</organism>
<feature type="domain" description="Carbohydrate binding module xylan-binding" evidence="2">
    <location>
        <begin position="771"/>
        <end position="858"/>
    </location>
</feature>
<dbReference type="InterPro" id="IPR031768">
    <property type="entry name" value="CBM60_xylan-bd"/>
</dbReference>
<feature type="compositionally biased region" description="Pro residues" evidence="1">
    <location>
        <begin position="633"/>
        <end position="642"/>
    </location>
</feature>
<keyword evidence="4" id="KW-1185">Reference proteome</keyword>
<protein>
    <recommendedName>
        <fullName evidence="2">Carbohydrate binding module xylan-binding domain-containing protein</fullName>
    </recommendedName>
</protein>
<feature type="region of interest" description="Disordered" evidence="1">
    <location>
        <begin position="624"/>
        <end position="764"/>
    </location>
</feature>
<comment type="caution">
    <text evidence="3">The sequence shown here is derived from an EMBL/GenBank/DDBJ whole genome shotgun (WGS) entry which is preliminary data.</text>
</comment>
<reference evidence="3 4" key="1">
    <citation type="submission" date="2020-09" db="EMBL/GenBank/DDBJ databases">
        <title>Roseomonas.</title>
        <authorList>
            <person name="Zhu W."/>
        </authorList>
    </citation>
    <scope>NUCLEOTIDE SEQUENCE [LARGE SCALE GENOMIC DNA]</scope>
    <source>
        <strain evidence="3 4">1311</strain>
    </source>
</reference>
<accession>A0ABS3KID5</accession>
<gene>
    <name evidence="3" type="ORF">IAI60_21795</name>
</gene>
<dbReference type="Pfam" id="PF16841">
    <property type="entry name" value="CBM60"/>
    <property type="match status" value="1"/>
</dbReference>
<dbReference type="Proteomes" id="UP001518990">
    <property type="component" value="Unassembled WGS sequence"/>
</dbReference>
<dbReference type="Gene3D" id="2.60.60.40">
    <property type="match status" value="1"/>
</dbReference>